<dbReference type="OrthoDB" id="9779724at2"/>
<dbReference type="Proteomes" id="UP000287394">
    <property type="component" value="Chromosome"/>
</dbReference>
<dbReference type="GO" id="GO:0015627">
    <property type="term" value="C:type II protein secretion system complex"/>
    <property type="evidence" value="ECO:0007669"/>
    <property type="project" value="TreeGrafter"/>
</dbReference>
<dbReference type="PANTHER" id="PTHR30332">
    <property type="entry name" value="PROBABLE GENERAL SECRETION PATHWAY PROTEIN D"/>
    <property type="match status" value="1"/>
</dbReference>
<dbReference type="InterPro" id="IPR001775">
    <property type="entry name" value="GspD/PilQ"/>
</dbReference>
<evidence type="ECO:0000313" key="3">
    <source>
        <dbReference type="Proteomes" id="UP000287394"/>
    </source>
</evidence>
<dbReference type="PROSITE" id="PS00875">
    <property type="entry name" value="T2SP_D"/>
    <property type="match status" value="1"/>
</dbReference>
<dbReference type="PANTHER" id="PTHR30332:SF17">
    <property type="entry name" value="TYPE IV PILIATION SYSTEM PROTEIN DR_0774-RELATED"/>
    <property type="match status" value="1"/>
</dbReference>
<protein>
    <submittedName>
        <fullName evidence="2">Uncharacterized protein</fullName>
    </submittedName>
</protein>
<keyword evidence="3" id="KW-1185">Reference proteome</keyword>
<reference evidence="2 3" key="1">
    <citation type="journal article" date="2019" name="Int. J. Syst. Evol. Microbiol.">
        <title>Capsulimonas corticalis gen. nov., sp. nov., an aerobic capsulated bacterium, of a novel bacterial order, Capsulimonadales ord. nov., of the class Armatimonadia of the phylum Armatimonadetes.</title>
        <authorList>
            <person name="Li J."/>
            <person name="Kudo C."/>
            <person name="Tonouchi A."/>
        </authorList>
    </citation>
    <scope>NUCLEOTIDE SEQUENCE [LARGE SCALE GENOMIC DNA]</scope>
    <source>
        <strain evidence="2 3">AX-7</strain>
    </source>
</reference>
<dbReference type="PRINTS" id="PR00811">
    <property type="entry name" value="BCTERIALGSPD"/>
</dbReference>
<dbReference type="RefSeq" id="WP_119321351.1">
    <property type="nucleotide sequence ID" value="NZ_AP025739.1"/>
</dbReference>
<dbReference type="GO" id="GO:0009306">
    <property type="term" value="P:protein secretion"/>
    <property type="evidence" value="ECO:0007669"/>
    <property type="project" value="InterPro"/>
</dbReference>
<dbReference type="InterPro" id="IPR004845">
    <property type="entry name" value="T2SS_GspD_CS"/>
</dbReference>
<evidence type="ECO:0000313" key="2">
    <source>
        <dbReference type="EMBL" id="BDI30393.1"/>
    </source>
</evidence>
<dbReference type="InterPro" id="IPR004846">
    <property type="entry name" value="T2SS/T3SS_dom"/>
</dbReference>
<evidence type="ECO:0000256" key="1">
    <source>
        <dbReference type="RuleBase" id="RU004003"/>
    </source>
</evidence>
<dbReference type="AlphaFoldDB" id="A0A402CVG7"/>
<proteinExistence type="inferred from homology"/>
<comment type="similarity">
    <text evidence="1">Belongs to the bacterial secretin family.</text>
</comment>
<dbReference type="Gene3D" id="3.30.1370.130">
    <property type="match status" value="1"/>
</dbReference>
<dbReference type="InterPro" id="IPR050810">
    <property type="entry name" value="Bact_Secretion_Sys_Channel"/>
</dbReference>
<dbReference type="Pfam" id="PF00263">
    <property type="entry name" value="Secretin"/>
    <property type="match status" value="1"/>
</dbReference>
<gene>
    <name evidence="2" type="ORF">CCAX7_24440</name>
</gene>
<sequence length="553" mass="58779">MRFFRLAIFLLLATLLLPMAGKSQGGQSYTTITSLTFSPLSNGVQIKVKADGILQMRIVGNDNGGTVYGARMEFSFPDARNGIGKNFFTSKLYPISYAQLSTAPGAKNGIGLSLVVSNLINTQASVTKMDDGEGVLITVQSDRTVERSGRVKGGAAEDGGAQSGATDTSTRVRFKNGKLTLRAVGADIHQFMSAIAQTTGFSIAVDDAVDRKVSINLQDIDPTAALQTIATAYGLAISRIGGIYMMSEGVPTDLATYHLSGTQSYRMQNTQAGIASGLLPNFLYSYAHVNSEQNAVVVTAPSQMLAKIGADLNKVDIPSPEISIEAIAVEFTDTKNLNVGLNLTNQQSAIFDSIDVPNGVITYNTFGKLPVDFEASLSALELKGKARVRARPRMAAVNGRTANIFIGAQRFILTQFNQSGQTQTRIQPVDVGVKLSVTPLTGGNGEITIHVAPEVSNITELDLQTGLPVLSTRRADTTVRVKDGETIAIGGLSLDQEQTTRTKIPLLGDLPLIGNLFRSKNDSQVKTELVVFVTPHILTAADLSTAPPAPKGK</sequence>
<dbReference type="EMBL" id="AP025739">
    <property type="protein sequence ID" value="BDI30393.1"/>
    <property type="molecule type" value="Genomic_DNA"/>
</dbReference>
<organism evidence="2 3">
    <name type="scientific">Capsulimonas corticalis</name>
    <dbReference type="NCBI Taxonomy" id="2219043"/>
    <lineage>
        <taxon>Bacteria</taxon>
        <taxon>Bacillati</taxon>
        <taxon>Armatimonadota</taxon>
        <taxon>Armatimonadia</taxon>
        <taxon>Capsulimonadales</taxon>
        <taxon>Capsulimonadaceae</taxon>
        <taxon>Capsulimonas</taxon>
    </lineage>
</organism>
<dbReference type="KEGG" id="ccot:CCAX7_24440"/>
<name>A0A402CVG7_9BACT</name>
<accession>A0A402CVG7</accession>